<dbReference type="Gene3D" id="3.40.190.150">
    <property type="entry name" value="Bordetella uptake gene, domain 1"/>
    <property type="match status" value="1"/>
</dbReference>
<comment type="similarity">
    <text evidence="1">Belongs to the UPF0065 (bug) family.</text>
</comment>
<evidence type="ECO:0000313" key="4">
    <source>
        <dbReference type="Proteomes" id="UP000234328"/>
    </source>
</evidence>
<gene>
    <name evidence="3" type="ORF">CR155_07820</name>
</gene>
<dbReference type="Proteomes" id="UP000234328">
    <property type="component" value="Unassembled WGS sequence"/>
</dbReference>
<dbReference type="PANTHER" id="PTHR42928">
    <property type="entry name" value="TRICARBOXYLATE-BINDING PROTEIN"/>
    <property type="match status" value="1"/>
</dbReference>
<dbReference type="SUPFAM" id="SSF53850">
    <property type="entry name" value="Periplasmic binding protein-like II"/>
    <property type="match status" value="1"/>
</dbReference>
<dbReference type="InterPro" id="IPR005064">
    <property type="entry name" value="BUG"/>
</dbReference>
<organism evidence="3 4">
    <name type="scientific">Pollutimonas nitritireducens</name>
    <dbReference type="NCBI Taxonomy" id="2045209"/>
    <lineage>
        <taxon>Bacteria</taxon>
        <taxon>Pseudomonadati</taxon>
        <taxon>Pseudomonadota</taxon>
        <taxon>Betaproteobacteria</taxon>
        <taxon>Burkholderiales</taxon>
        <taxon>Alcaligenaceae</taxon>
        <taxon>Pollutimonas</taxon>
    </lineage>
</organism>
<evidence type="ECO:0000256" key="2">
    <source>
        <dbReference type="SAM" id="SignalP"/>
    </source>
</evidence>
<sequence length="334" mass="35189">MPKKPSLRSSVKSAAVLVLAAAWCSSSLAQTAPNAWPQKPINVIIASAAGGSADVLSRIVLDHLSKATNATFVVSNRPGASGNIGMTQLSRAAPDGYTLGYGNINTLAVNPGLFTKLPYDPNGDFIPVGQMFSTYNVLVVAADSPIKNVDELIATAKKNPGQLSYAAAGIGSSGHMGGELFKKMAGIDALFIPYNGDPASLTDLAGGRLDYTFSNISVAWPLVQSGKLRALAITSRERIPQYPNLPTLNESGLEGYENVSWGGLLFPKGTPQPIVEQLSAALEKVMKTDSIRASLANANASPGTGTRDDFVRFISSEQKKWAQVIESANIPKQN</sequence>
<dbReference type="Pfam" id="PF03401">
    <property type="entry name" value="TctC"/>
    <property type="match status" value="1"/>
</dbReference>
<name>A0A2N4UI69_9BURK</name>
<comment type="caution">
    <text evidence="3">The sequence shown here is derived from an EMBL/GenBank/DDBJ whole genome shotgun (WGS) entry which is preliminary data.</text>
</comment>
<accession>A0A2N4UI69</accession>
<evidence type="ECO:0000256" key="1">
    <source>
        <dbReference type="ARBA" id="ARBA00006987"/>
    </source>
</evidence>
<keyword evidence="4" id="KW-1185">Reference proteome</keyword>
<dbReference type="OrthoDB" id="8678477at2"/>
<dbReference type="Gene3D" id="3.40.190.10">
    <property type="entry name" value="Periplasmic binding protein-like II"/>
    <property type="match status" value="1"/>
</dbReference>
<proteinExistence type="inferred from homology"/>
<dbReference type="AlphaFoldDB" id="A0A2N4UI69"/>
<dbReference type="InterPro" id="IPR042100">
    <property type="entry name" value="Bug_dom1"/>
</dbReference>
<evidence type="ECO:0000313" key="3">
    <source>
        <dbReference type="EMBL" id="PLC54724.1"/>
    </source>
</evidence>
<keyword evidence="2" id="KW-0732">Signal</keyword>
<feature type="chain" id="PRO_5014710565" evidence="2">
    <location>
        <begin position="30"/>
        <end position="334"/>
    </location>
</feature>
<dbReference type="PANTHER" id="PTHR42928:SF5">
    <property type="entry name" value="BLR1237 PROTEIN"/>
    <property type="match status" value="1"/>
</dbReference>
<dbReference type="CDD" id="cd07012">
    <property type="entry name" value="PBP2_Bug_TTT"/>
    <property type="match status" value="1"/>
</dbReference>
<dbReference type="PIRSF" id="PIRSF017082">
    <property type="entry name" value="YflP"/>
    <property type="match status" value="1"/>
</dbReference>
<feature type="signal peptide" evidence="2">
    <location>
        <begin position="1"/>
        <end position="29"/>
    </location>
</feature>
<reference evidence="3 4" key="1">
    <citation type="submission" date="2017-10" db="EMBL/GenBank/DDBJ databases">
        <title>Two draft genome sequences of Pusillimonas sp. strains isolated from a nitrate- and radionuclide-contaminated groundwater in Russia.</title>
        <authorList>
            <person name="Grouzdev D.S."/>
            <person name="Tourova T.P."/>
            <person name="Goeva M.A."/>
            <person name="Babich T.L."/>
            <person name="Sokolova D.S."/>
            <person name="Abdullin R."/>
            <person name="Poltaraus A.B."/>
            <person name="Toshchakov S.V."/>
            <person name="Nazina T.N."/>
        </authorList>
    </citation>
    <scope>NUCLEOTIDE SEQUENCE [LARGE SCALE GENOMIC DNA]</scope>
    <source>
        <strain evidence="3 4">JR1/69-2-13</strain>
    </source>
</reference>
<protein>
    <submittedName>
        <fullName evidence="3">MFS transporter</fullName>
    </submittedName>
</protein>
<dbReference type="EMBL" id="PDNV01000004">
    <property type="protein sequence ID" value="PLC54724.1"/>
    <property type="molecule type" value="Genomic_DNA"/>
</dbReference>